<dbReference type="InterPro" id="IPR027417">
    <property type="entry name" value="P-loop_NTPase"/>
</dbReference>
<dbReference type="SUPFAM" id="SSF52540">
    <property type="entry name" value="P-loop containing nucleoside triphosphate hydrolases"/>
    <property type="match status" value="1"/>
</dbReference>
<dbReference type="EMBL" id="VAWE01000001">
    <property type="protein sequence ID" value="TLQ42571.1"/>
    <property type="molecule type" value="Genomic_DNA"/>
</dbReference>
<reference evidence="2 3" key="1">
    <citation type="submission" date="2019-05" db="EMBL/GenBank/DDBJ databases">
        <title>Streptomyces marianii sp. nov., a novel marine actinomycete from southern coast of India.</title>
        <authorList>
            <person name="Iniyan A.M."/>
            <person name="Wink J."/>
            <person name="Ramprasad E."/>
            <person name="Ramana C.V."/>
            <person name="Bunk B."/>
            <person name="Sproer C."/>
            <person name="Joseph F.-J.R.S."/>
            <person name="Vincent S.G.P."/>
        </authorList>
    </citation>
    <scope>NUCLEOTIDE SEQUENCE [LARGE SCALE GENOMIC DNA]</scope>
    <source>
        <strain evidence="2 3">ICN19</strain>
    </source>
</reference>
<sequence>MPGRPELPAWTAYQAMNDAERAAFNEARDDYHSAFVILRTPPMDRIHQQITKKLKLNKDAPAGARPGIVIDGPPTVGKSTLVKTFAADFETGLRRKHPERFVRAGDDYVPVVYISVPAGATPKMLSAAIAQYMNLELPRGATSTDITGLVLEALRRCGTQLVIIDDIHFLDVSVKDGRLANDHLKHLANFCAATFVYTGVEVLSSGLFLEGGHKERATQTAGRFTHFELRRFGIDSLAAAREWATVVTSMEEALALFKHKPGTLDWEYLHDRTGGSINSLSILIREAALDAVATGSERITKKIMNEIVLPRASEESYRNKRRRRRNPLTDQARQKPVDAGAASEPRRARSPWPVPGPGETSAIARRASPRVGRA</sequence>
<proteinExistence type="predicted"/>
<evidence type="ECO:0008006" key="4">
    <source>
        <dbReference type="Google" id="ProtNLM"/>
    </source>
</evidence>
<dbReference type="Proteomes" id="UP000305921">
    <property type="component" value="Unassembled WGS sequence"/>
</dbReference>
<organism evidence="2 3">
    <name type="scientific">Streptomyces marianii</name>
    <dbReference type="NCBI Taxonomy" id="1817406"/>
    <lineage>
        <taxon>Bacteria</taxon>
        <taxon>Bacillati</taxon>
        <taxon>Actinomycetota</taxon>
        <taxon>Actinomycetes</taxon>
        <taxon>Kitasatosporales</taxon>
        <taxon>Streptomycetaceae</taxon>
        <taxon>Streptomyces</taxon>
    </lineage>
</organism>
<protein>
    <recommendedName>
        <fullName evidence="4">ATP/GTP-binding protein</fullName>
    </recommendedName>
</protein>
<feature type="region of interest" description="Disordered" evidence="1">
    <location>
        <begin position="315"/>
        <end position="374"/>
    </location>
</feature>
<dbReference type="InterPro" id="IPR008868">
    <property type="entry name" value="TniB"/>
</dbReference>
<evidence type="ECO:0000313" key="3">
    <source>
        <dbReference type="Proteomes" id="UP000305921"/>
    </source>
</evidence>
<evidence type="ECO:0000313" key="2">
    <source>
        <dbReference type="EMBL" id="TLQ42571.1"/>
    </source>
</evidence>
<name>A0A5R9DY15_9ACTN</name>
<dbReference type="AlphaFoldDB" id="A0A5R9DY15"/>
<dbReference type="Gene3D" id="3.40.50.300">
    <property type="entry name" value="P-loop containing nucleotide triphosphate hydrolases"/>
    <property type="match status" value="1"/>
</dbReference>
<comment type="caution">
    <text evidence="2">The sequence shown here is derived from an EMBL/GenBank/DDBJ whole genome shotgun (WGS) entry which is preliminary data.</text>
</comment>
<evidence type="ECO:0000256" key="1">
    <source>
        <dbReference type="SAM" id="MobiDB-lite"/>
    </source>
</evidence>
<dbReference type="OrthoDB" id="3337229at2"/>
<accession>A0A5R9DY15</accession>
<dbReference type="Pfam" id="PF05621">
    <property type="entry name" value="TniB"/>
    <property type="match status" value="1"/>
</dbReference>
<keyword evidence="3" id="KW-1185">Reference proteome</keyword>
<gene>
    <name evidence="2" type="ORF">FEF34_04670</name>
</gene>